<name>A0A7S1JDX7_9EUGL</name>
<accession>A0A7S1JDX7</accession>
<proteinExistence type="predicted"/>
<dbReference type="AlphaFoldDB" id="A0A7S1JDX7"/>
<dbReference type="EMBL" id="HBGA01141174">
    <property type="protein sequence ID" value="CAD9040634.1"/>
    <property type="molecule type" value="Transcribed_RNA"/>
</dbReference>
<organism evidence="1">
    <name type="scientific">Eutreptiella gymnastica</name>
    <dbReference type="NCBI Taxonomy" id="73025"/>
    <lineage>
        <taxon>Eukaryota</taxon>
        <taxon>Discoba</taxon>
        <taxon>Euglenozoa</taxon>
        <taxon>Euglenida</taxon>
        <taxon>Spirocuta</taxon>
        <taxon>Euglenophyceae</taxon>
        <taxon>Eutreptiales</taxon>
        <taxon>Eutreptiaceae</taxon>
        <taxon>Eutreptiella</taxon>
    </lineage>
</organism>
<evidence type="ECO:0000313" key="1">
    <source>
        <dbReference type="EMBL" id="CAD9040634.1"/>
    </source>
</evidence>
<protein>
    <submittedName>
        <fullName evidence="1">Uncharacterized protein</fullName>
    </submittedName>
</protein>
<reference evidence="1" key="1">
    <citation type="submission" date="2021-01" db="EMBL/GenBank/DDBJ databases">
        <authorList>
            <person name="Corre E."/>
            <person name="Pelletier E."/>
            <person name="Niang G."/>
            <person name="Scheremetjew M."/>
            <person name="Finn R."/>
            <person name="Kale V."/>
            <person name="Holt S."/>
            <person name="Cochrane G."/>
            <person name="Meng A."/>
            <person name="Brown T."/>
            <person name="Cohen L."/>
        </authorList>
    </citation>
    <scope>NUCLEOTIDE SEQUENCE</scope>
    <source>
        <strain evidence="1">NIES-381</strain>
    </source>
</reference>
<sequence>MSLVQTTIGPSAAGCIQCQKCANDYPEHACGSLQSTHTMMINTSGPTCSHPENPSKTILYSMRIVVELLHIALRFYKSDAPIVFRGKSLLTDGDAFTSLHLL</sequence>
<gene>
    <name evidence="1" type="ORF">EGYM00392_LOCUS51802</name>
</gene>